<keyword evidence="1" id="KW-0472">Membrane</keyword>
<evidence type="ECO:0000313" key="3">
    <source>
        <dbReference type="Proteomes" id="UP000294558"/>
    </source>
</evidence>
<proteinExistence type="predicted"/>
<organism evidence="2 3">
    <name type="scientific">Ilumatobacter fluminis</name>
    <dbReference type="NCBI Taxonomy" id="467091"/>
    <lineage>
        <taxon>Bacteria</taxon>
        <taxon>Bacillati</taxon>
        <taxon>Actinomycetota</taxon>
        <taxon>Acidimicrobiia</taxon>
        <taxon>Acidimicrobiales</taxon>
        <taxon>Ilumatobacteraceae</taxon>
        <taxon>Ilumatobacter</taxon>
    </lineage>
</organism>
<keyword evidence="3" id="KW-1185">Reference proteome</keyword>
<evidence type="ECO:0000256" key="1">
    <source>
        <dbReference type="SAM" id="Phobius"/>
    </source>
</evidence>
<gene>
    <name evidence="2" type="ORF">BDK89_1250</name>
</gene>
<keyword evidence="1" id="KW-1133">Transmembrane helix</keyword>
<keyword evidence="1" id="KW-0812">Transmembrane</keyword>
<sequence>MGLGIIIPVVILAVVVPVGLMWAKKSFKDAPNARDEVAPPTGRLTGAALRDLPAPPWRVVYEIAEDKLGSAEHVLIGPAGIFAVRTSLSPLPEPLDVPPEATEIARAAIVRGPLDDALRRCAMESDRLLEIHWAPPVDGSPAWVEVMPGVTAVDGRRLTEWAGGQPDRLTSAQIDLAWQTVTTSIGRPDPLF</sequence>
<comment type="caution">
    <text evidence="2">The sequence shown here is derived from an EMBL/GenBank/DDBJ whole genome shotgun (WGS) entry which is preliminary data.</text>
</comment>
<dbReference type="RefSeq" id="WP_133868109.1">
    <property type="nucleotide sequence ID" value="NZ_SOAU01000001.1"/>
</dbReference>
<feature type="transmembrane region" description="Helical" evidence="1">
    <location>
        <begin position="6"/>
        <end position="23"/>
    </location>
</feature>
<dbReference type="AlphaFoldDB" id="A0A4R7HYC8"/>
<protein>
    <recommendedName>
        <fullName evidence="4">Nuclease-like protein</fullName>
    </recommendedName>
</protein>
<dbReference type="OrthoDB" id="3782390at2"/>
<name>A0A4R7HYC8_9ACTN</name>
<dbReference type="Proteomes" id="UP000294558">
    <property type="component" value="Unassembled WGS sequence"/>
</dbReference>
<reference evidence="2 3" key="1">
    <citation type="submission" date="2019-03" db="EMBL/GenBank/DDBJ databases">
        <title>Sequencing the genomes of 1000 actinobacteria strains.</title>
        <authorList>
            <person name="Klenk H.-P."/>
        </authorList>
    </citation>
    <scope>NUCLEOTIDE SEQUENCE [LARGE SCALE GENOMIC DNA]</scope>
    <source>
        <strain evidence="2 3">DSM 18936</strain>
    </source>
</reference>
<evidence type="ECO:0008006" key="4">
    <source>
        <dbReference type="Google" id="ProtNLM"/>
    </source>
</evidence>
<evidence type="ECO:0000313" key="2">
    <source>
        <dbReference type="EMBL" id="TDT15674.1"/>
    </source>
</evidence>
<accession>A0A4R7HYC8</accession>
<dbReference type="EMBL" id="SOAU01000001">
    <property type="protein sequence ID" value="TDT15674.1"/>
    <property type="molecule type" value="Genomic_DNA"/>
</dbReference>